<protein>
    <submittedName>
        <fullName evidence="2">Uncharacterized protein</fullName>
    </submittedName>
</protein>
<accession>A0A0A8YMU2</accession>
<dbReference type="AlphaFoldDB" id="A0A0A8YMU2"/>
<proteinExistence type="predicted"/>
<feature type="compositionally biased region" description="Basic and acidic residues" evidence="1">
    <location>
        <begin position="7"/>
        <end position="16"/>
    </location>
</feature>
<name>A0A0A8YMU2_ARUDO</name>
<evidence type="ECO:0000313" key="2">
    <source>
        <dbReference type="EMBL" id="JAD27969.1"/>
    </source>
</evidence>
<feature type="region of interest" description="Disordered" evidence="1">
    <location>
        <begin position="1"/>
        <end position="39"/>
    </location>
</feature>
<dbReference type="EMBL" id="GBRH01269926">
    <property type="protein sequence ID" value="JAD27969.1"/>
    <property type="molecule type" value="Transcribed_RNA"/>
</dbReference>
<reference evidence="2" key="2">
    <citation type="journal article" date="2015" name="Data Brief">
        <title>Shoot transcriptome of the giant reed, Arundo donax.</title>
        <authorList>
            <person name="Barrero R.A."/>
            <person name="Guerrero F.D."/>
            <person name="Moolhuijzen P."/>
            <person name="Goolsby J.A."/>
            <person name="Tidwell J."/>
            <person name="Bellgard S.E."/>
            <person name="Bellgard M.I."/>
        </authorList>
    </citation>
    <scope>NUCLEOTIDE SEQUENCE</scope>
    <source>
        <tissue evidence="2">Shoot tissue taken approximately 20 cm above the soil surface</tissue>
    </source>
</reference>
<reference evidence="2" key="1">
    <citation type="submission" date="2014-09" db="EMBL/GenBank/DDBJ databases">
        <authorList>
            <person name="Magalhaes I.L.F."/>
            <person name="Oliveira U."/>
            <person name="Santos F.R."/>
            <person name="Vidigal T.H.D.A."/>
            <person name="Brescovit A.D."/>
            <person name="Santos A.J."/>
        </authorList>
    </citation>
    <scope>NUCLEOTIDE SEQUENCE</scope>
    <source>
        <tissue evidence="2">Shoot tissue taken approximately 20 cm above the soil surface</tissue>
    </source>
</reference>
<sequence length="124" mass="13970">MYTYIAKGDETDRPTDGRPTAPGRQSRRRMNCRRSHDGSPLRTAFWRISTTFLWELEWMDGTKVGLAAGLYSGKRRPDLYRTPQALQSVLGPRGPARHCGVLSIWQCVHLRTAPCGRARSPPSS</sequence>
<evidence type="ECO:0000256" key="1">
    <source>
        <dbReference type="SAM" id="MobiDB-lite"/>
    </source>
</evidence>
<organism evidence="2">
    <name type="scientific">Arundo donax</name>
    <name type="common">Giant reed</name>
    <name type="synonym">Donax arundinaceus</name>
    <dbReference type="NCBI Taxonomy" id="35708"/>
    <lineage>
        <taxon>Eukaryota</taxon>
        <taxon>Viridiplantae</taxon>
        <taxon>Streptophyta</taxon>
        <taxon>Embryophyta</taxon>
        <taxon>Tracheophyta</taxon>
        <taxon>Spermatophyta</taxon>
        <taxon>Magnoliopsida</taxon>
        <taxon>Liliopsida</taxon>
        <taxon>Poales</taxon>
        <taxon>Poaceae</taxon>
        <taxon>PACMAD clade</taxon>
        <taxon>Arundinoideae</taxon>
        <taxon>Arundineae</taxon>
        <taxon>Arundo</taxon>
    </lineage>
</organism>